<keyword evidence="11" id="KW-1185">Reference proteome</keyword>
<keyword evidence="6 7" id="KW-0998">Cell outer membrane</keyword>
<dbReference type="SUPFAM" id="SSF56935">
    <property type="entry name" value="Porins"/>
    <property type="match status" value="1"/>
</dbReference>
<gene>
    <name evidence="10" type="ORF">VRU49_03045</name>
</gene>
<dbReference type="InterPro" id="IPR008969">
    <property type="entry name" value="CarboxyPept-like_regulatory"/>
</dbReference>
<keyword evidence="4 7" id="KW-0812">Transmembrane</keyword>
<comment type="caution">
    <text evidence="10">The sequence shown here is derived from an EMBL/GenBank/DDBJ whole genome shotgun (WGS) entry which is preliminary data.</text>
</comment>
<evidence type="ECO:0000313" key="10">
    <source>
        <dbReference type="EMBL" id="MEE1884389.1"/>
    </source>
</evidence>
<dbReference type="InterPro" id="IPR037066">
    <property type="entry name" value="Plug_dom_sf"/>
</dbReference>
<dbReference type="Gene3D" id="2.40.170.20">
    <property type="entry name" value="TonB-dependent receptor, beta-barrel domain"/>
    <property type="match status" value="1"/>
</dbReference>
<evidence type="ECO:0000256" key="7">
    <source>
        <dbReference type="PROSITE-ProRule" id="PRU01360"/>
    </source>
</evidence>
<sequence>MKKLILSLFVLVFVAFNALAQDRVITGTVTSTDNSPIPGASVKVEGAAGGAATDASGKYTIRVSADAKALTITSVGYTPQTVTIGARTVINVKLESDTQSIDQVVITGAYGTKVAPRSATSNSQNLAGDKLNTVNATNLNNAMAGKVAGVQIRSQSTAALGRNTDIRLRGGSGFGTGTGVLYVVDGTILPNADDLNLDDVEDLTVLQGPAAAAILGSQAANGAILITTKKGRKGSGTGLSVNLNTTVESIARMMDFQDVFAGGANPNLQTYTWNASQPVEWQALNGKKFHNYSDDSSWGPKMDGSEYIPWYAWYPGSQYSYKTASLTPQPDNARDFFETGITANNTIAYSNSGDNYTFRMNYGNQYTNGLVPTTSLAKNTLQLNASYDVSKQFTIAANWTYVNTKLNGEINDGYSNSTTGGFNQWMHRDLDMGIMKELRGLTAPGGYGGRPIYGSWNHADPGSYNPANPLAFYGANYWYNFYTYQDLIDVQNNRDRLYGNLALSYKITPDLKITGTYRKQQNTVWGESIRTSDLEFSANQTGEKASYSTSQSYSNRENYEFVANYSKKIKDFTVDAMAGMDFFTAQSKANGASTVAGAQGLTIPDVYRIANSFQTPSVSNSRSKERYRAVFARAQFGYKNLLFLEGTIRNDYFASLPVERNDVLSKSFGGSFVFSDLINKNNQMPWLSEAKIRGSWGEIPQTIGNYVYPGFSYGISANKWSDYMLMSTPDQLVDPQITGAVATSKDLGIDFKLLNRRLNFSATYWDKTEKGFPRSVSVNAASGFSSILTNVGRIEKEGLEFQLGGTPIRTPNFTWTANATYANLLNNKIVEISDKYNITRFAIANSSFGNLPQTYHEKGQQWGIMYGRGITRNADGVPVVDANGYYVTGTFKYWGAVEPKHTGGLQNNFTIMNAFDISANIDWQVGGKFASLSQAFGSYSGLTERTAVLNDKGVNVRESVANGGGVRVVGVTAAGVASDKYVPVQTYYVNMFNRATIDDYVHDLTFVKLREVAIGYRIPVAKLGLAKVVSSASFAITARNPVIIYSTTKDFDPAEISGTNGESGQFPSTRGFGFNLRVGF</sequence>
<evidence type="ECO:0000256" key="1">
    <source>
        <dbReference type="ARBA" id="ARBA00004571"/>
    </source>
</evidence>
<evidence type="ECO:0000256" key="3">
    <source>
        <dbReference type="ARBA" id="ARBA00022452"/>
    </source>
</evidence>
<dbReference type="Gene3D" id="2.170.130.10">
    <property type="entry name" value="TonB-dependent receptor, plug domain"/>
    <property type="match status" value="1"/>
</dbReference>
<feature type="signal peptide" evidence="8">
    <location>
        <begin position="1"/>
        <end position="20"/>
    </location>
</feature>
<dbReference type="SUPFAM" id="SSF49464">
    <property type="entry name" value="Carboxypeptidase regulatory domain-like"/>
    <property type="match status" value="1"/>
</dbReference>
<comment type="subcellular location">
    <subcellularLocation>
        <location evidence="1 7">Cell outer membrane</location>
        <topology evidence="1 7">Multi-pass membrane protein</topology>
    </subcellularLocation>
</comment>
<dbReference type="Proteomes" id="UP001337681">
    <property type="component" value="Unassembled WGS sequence"/>
</dbReference>
<evidence type="ECO:0000256" key="2">
    <source>
        <dbReference type="ARBA" id="ARBA00022448"/>
    </source>
</evidence>
<dbReference type="InterPro" id="IPR023996">
    <property type="entry name" value="TonB-dep_OMP_SusC/RagA"/>
</dbReference>
<evidence type="ECO:0000259" key="9">
    <source>
        <dbReference type="Pfam" id="PF07715"/>
    </source>
</evidence>
<protein>
    <submittedName>
        <fullName evidence="10">SusC/RagA family TonB-linked outer membrane protein</fullName>
    </submittedName>
</protein>
<keyword evidence="8" id="KW-0732">Signal</keyword>
<evidence type="ECO:0000256" key="4">
    <source>
        <dbReference type="ARBA" id="ARBA00022692"/>
    </source>
</evidence>
<dbReference type="RefSeq" id="WP_330145306.1">
    <property type="nucleotide sequence ID" value="NZ_JAZDQU010000001.1"/>
</dbReference>
<proteinExistence type="inferred from homology"/>
<dbReference type="Pfam" id="PF13715">
    <property type="entry name" value="CarbopepD_reg_2"/>
    <property type="match status" value="1"/>
</dbReference>
<dbReference type="Pfam" id="PF07715">
    <property type="entry name" value="Plug"/>
    <property type="match status" value="1"/>
</dbReference>
<keyword evidence="3 7" id="KW-1134">Transmembrane beta strand</keyword>
<evidence type="ECO:0000256" key="8">
    <source>
        <dbReference type="SAM" id="SignalP"/>
    </source>
</evidence>
<name>A0ABU7GZ74_9SPHI</name>
<comment type="similarity">
    <text evidence="7">Belongs to the TonB-dependent receptor family.</text>
</comment>
<evidence type="ECO:0000256" key="5">
    <source>
        <dbReference type="ARBA" id="ARBA00023136"/>
    </source>
</evidence>
<dbReference type="EMBL" id="JAZDQU010000001">
    <property type="protein sequence ID" value="MEE1884389.1"/>
    <property type="molecule type" value="Genomic_DNA"/>
</dbReference>
<evidence type="ECO:0000313" key="11">
    <source>
        <dbReference type="Proteomes" id="UP001337681"/>
    </source>
</evidence>
<evidence type="ECO:0000256" key="6">
    <source>
        <dbReference type="ARBA" id="ARBA00023237"/>
    </source>
</evidence>
<dbReference type="Gene3D" id="2.60.40.1120">
    <property type="entry name" value="Carboxypeptidase-like, regulatory domain"/>
    <property type="match status" value="1"/>
</dbReference>
<dbReference type="PROSITE" id="PS52016">
    <property type="entry name" value="TONB_DEPENDENT_REC_3"/>
    <property type="match status" value="1"/>
</dbReference>
<dbReference type="InterPro" id="IPR012910">
    <property type="entry name" value="Plug_dom"/>
</dbReference>
<feature type="chain" id="PRO_5045254791" evidence="8">
    <location>
        <begin position="21"/>
        <end position="1080"/>
    </location>
</feature>
<reference evidence="10 11" key="1">
    <citation type="submission" date="2024-01" db="EMBL/GenBank/DDBJ databases">
        <title>Pedobacter sp. nov., isolated from oil-contaminated soil.</title>
        <authorList>
            <person name="Le N.T.T."/>
        </authorList>
    </citation>
    <scope>NUCLEOTIDE SEQUENCE [LARGE SCALE GENOMIC DNA]</scope>
    <source>
        <strain evidence="10 11">VNH31</strain>
    </source>
</reference>
<organism evidence="10 11">
    <name type="scientific">Pedobacter flavus</name>
    <dbReference type="NCBI Taxonomy" id="3113906"/>
    <lineage>
        <taxon>Bacteria</taxon>
        <taxon>Pseudomonadati</taxon>
        <taxon>Bacteroidota</taxon>
        <taxon>Sphingobacteriia</taxon>
        <taxon>Sphingobacteriales</taxon>
        <taxon>Sphingobacteriaceae</taxon>
        <taxon>Pedobacter</taxon>
    </lineage>
</organism>
<feature type="domain" description="TonB-dependent receptor plug" evidence="9">
    <location>
        <begin position="117"/>
        <end position="223"/>
    </location>
</feature>
<accession>A0ABU7GZ74</accession>
<dbReference type="NCBIfam" id="TIGR04056">
    <property type="entry name" value="OMP_RagA_SusC"/>
    <property type="match status" value="1"/>
</dbReference>
<dbReference type="InterPro" id="IPR036942">
    <property type="entry name" value="Beta-barrel_TonB_sf"/>
</dbReference>
<keyword evidence="2 7" id="KW-0813">Transport</keyword>
<keyword evidence="5 7" id="KW-0472">Membrane</keyword>
<dbReference type="InterPro" id="IPR039426">
    <property type="entry name" value="TonB-dep_rcpt-like"/>
</dbReference>